<dbReference type="Proteomes" id="UP000796880">
    <property type="component" value="Unassembled WGS sequence"/>
</dbReference>
<evidence type="ECO:0000313" key="3">
    <source>
        <dbReference type="Proteomes" id="UP000796880"/>
    </source>
</evidence>
<gene>
    <name evidence="2" type="ORF">FNV43_RR11036</name>
</gene>
<dbReference type="AlphaFoldDB" id="A0A8K0H5D1"/>
<keyword evidence="3" id="KW-1185">Reference proteome</keyword>
<dbReference type="OrthoDB" id="2425403at2759"/>
<reference evidence="2" key="1">
    <citation type="submission" date="2020-03" db="EMBL/GenBank/DDBJ databases">
        <title>A high-quality chromosome-level genome assembly of a woody plant with both climbing and erect habits, Rhamnella rubrinervis.</title>
        <authorList>
            <person name="Lu Z."/>
            <person name="Yang Y."/>
            <person name="Zhu X."/>
            <person name="Sun Y."/>
        </authorList>
    </citation>
    <scope>NUCLEOTIDE SEQUENCE</scope>
    <source>
        <strain evidence="2">BYM</strain>
        <tissue evidence="2">Leaf</tissue>
    </source>
</reference>
<feature type="transmembrane region" description="Helical" evidence="1">
    <location>
        <begin position="60"/>
        <end position="83"/>
    </location>
</feature>
<name>A0A8K0H5D1_9ROSA</name>
<keyword evidence="1" id="KW-1133">Transmembrane helix</keyword>
<accession>A0A8K0H5D1</accession>
<keyword evidence="1" id="KW-0472">Membrane</keyword>
<sequence>MSVPFYDDNFYLLQMKNDLEAKSVGSSPTLDLAPGPPGLRADVLHNPILSGLRIRIFTKFFLLIVLFSSFIFDVNSPLLLVLWQAASICQHELLSHLGSMDPLNNTKMSLAIDHYFPAWNHLSADCNDRVRKLIACASSFTEIERSINADSSAKEIMERYEEKNRYNNIYHIHAHKVDAVIVSEQPIKSLRKKALHKINAAYEEVEAAKKLGEEREVARKGAKAALEEATIQLLK</sequence>
<comment type="caution">
    <text evidence="2">The sequence shown here is derived from an EMBL/GenBank/DDBJ whole genome shotgun (WGS) entry which is preliminary data.</text>
</comment>
<evidence type="ECO:0000256" key="1">
    <source>
        <dbReference type="SAM" id="Phobius"/>
    </source>
</evidence>
<dbReference type="EMBL" id="VOIH02000005">
    <property type="protein sequence ID" value="KAF3445859.1"/>
    <property type="molecule type" value="Genomic_DNA"/>
</dbReference>
<protein>
    <submittedName>
        <fullName evidence="2">Uncharacterized protein</fullName>
    </submittedName>
</protein>
<organism evidence="2 3">
    <name type="scientific">Rhamnella rubrinervis</name>
    <dbReference type="NCBI Taxonomy" id="2594499"/>
    <lineage>
        <taxon>Eukaryota</taxon>
        <taxon>Viridiplantae</taxon>
        <taxon>Streptophyta</taxon>
        <taxon>Embryophyta</taxon>
        <taxon>Tracheophyta</taxon>
        <taxon>Spermatophyta</taxon>
        <taxon>Magnoliopsida</taxon>
        <taxon>eudicotyledons</taxon>
        <taxon>Gunneridae</taxon>
        <taxon>Pentapetalae</taxon>
        <taxon>rosids</taxon>
        <taxon>fabids</taxon>
        <taxon>Rosales</taxon>
        <taxon>Rhamnaceae</taxon>
        <taxon>rhamnoid group</taxon>
        <taxon>Rhamneae</taxon>
        <taxon>Rhamnella</taxon>
    </lineage>
</organism>
<proteinExistence type="predicted"/>
<evidence type="ECO:0000313" key="2">
    <source>
        <dbReference type="EMBL" id="KAF3445859.1"/>
    </source>
</evidence>
<keyword evidence="1" id="KW-0812">Transmembrane</keyword>